<evidence type="ECO:0000256" key="2">
    <source>
        <dbReference type="ARBA" id="ARBA00022499"/>
    </source>
</evidence>
<evidence type="ECO:0000313" key="7">
    <source>
        <dbReference type="Proteomes" id="UP000271098"/>
    </source>
</evidence>
<keyword evidence="3" id="KW-0832">Ubl conjugation</keyword>
<dbReference type="PANTHER" id="PTHR32086">
    <property type="entry name" value="FANCONI ANEMIA GROUP D2 PROTEIN"/>
    <property type="match status" value="1"/>
</dbReference>
<proteinExistence type="inferred from homology"/>
<evidence type="ECO:0000256" key="4">
    <source>
        <dbReference type="ARBA" id="ARBA00023242"/>
    </source>
</evidence>
<dbReference type="GO" id="GO:0005634">
    <property type="term" value="C:nucleus"/>
    <property type="evidence" value="ECO:0007669"/>
    <property type="project" value="UniProtKB-SubCell"/>
</dbReference>
<keyword evidence="4" id="KW-0539">Nucleus</keyword>
<evidence type="ECO:0000256" key="5">
    <source>
        <dbReference type="ARBA" id="ARBA00093456"/>
    </source>
</evidence>
<dbReference type="OrthoDB" id="27031at2759"/>
<dbReference type="GO" id="GO:0070182">
    <property type="term" value="F:DNA polymerase binding"/>
    <property type="evidence" value="ECO:0007669"/>
    <property type="project" value="TreeGrafter"/>
</dbReference>
<dbReference type="PANTHER" id="PTHR32086:SF0">
    <property type="entry name" value="FANCONI ANEMIA GROUP D2 PROTEIN"/>
    <property type="match status" value="1"/>
</dbReference>
<reference evidence="6 7" key="1">
    <citation type="submission" date="2018-11" db="EMBL/GenBank/DDBJ databases">
        <authorList>
            <consortium name="Pathogen Informatics"/>
        </authorList>
    </citation>
    <scope>NUCLEOTIDE SEQUENCE [LARGE SCALE GENOMIC DNA]</scope>
</reference>
<dbReference type="InterPro" id="IPR029448">
    <property type="entry name" value="FANCD2"/>
</dbReference>
<dbReference type="GO" id="GO:0007129">
    <property type="term" value="P:homologous chromosome pairing at meiosis"/>
    <property type="evidence" value="ECO:0007669"/>
    <property type="project" value="TreeGrafter"/>
</dbReference>
<keyword evidence="7" id="KW-1185">Reference proteome</keyword>
<name>A0A3P6RYK2_9BILA</name>
<comment type="similarity">
    <text evidence="5">Belongs to the Fanconi anemia protein FANCD2 family.</text>
</comment>
<protein>
    <submittedName>
        <fullName evidence="6">Uncharacterized protein</fullName>
    </submittedName>
</protein>
<dbReference type="EMBL" id="UYRT01010431">
    <property type="protein sequence ID" value="VDK49174.1"/>
    <property type="molecule type" value="Genomic_DNA"/>
</dbReference>
<dbReference type="GO" id="GO:0000793">
    <property type="term" value="C:condensed chromosome"/>
    <property type="evidence" value="ECO:0007669"/>
    <property type="project" value="TreeGrafter"/>
</dbReference>
<gene>
    <name evidence="6" type="ORF">GPUH_LOCUS5122</name>
</gene>
<dbReference type="GO" id="GO:0036297">
    <property type="term" value="P:interstrand cross-link repair"/>
    <property type="evidence" value="ECO:0007669"/>
    <property type="project" value="TreeGrafter"/>
</dbReference>
<evidence type="ECO:0000256" key="3">
    <source>
        <dbReference type="ARBA" id="ARBA00022843"/>
    </source>
</evidence>
<dbReference type="Proteomes" id="UP000271098">
    <property type="component" value="Unassembled WGS sequence"/>
</dbReference>
<dbReference type="GO" id="GO:0031573">
    <property type="term" value="P:mitotic intra-S DNA damage checkpoint signaling"/>
    <property type="evidence" value="ECO:0007669"/>
    <property type="project" value="TreeGrafter"/>
</dbReference>
<comment type="subcellular location">
    <subcellularLocation>
        <location evidence="1">Nucleus</location>
    </subcellularLocation>
</comment>
<dbReference type="GO" id="GO:1990918">
    <property type="term" value="P:double-strand break repair involved in meiotic recombination"/>
    <property type="evidence" value="ECO:0007669"/>
    <property type="project" value="TreeGrafter"/>
</dbReference>
<accession>A0A3P6RYK2</accession>
<keyword evidence="2" id="KW-1017">Isopeptide bond</keyword>
<organism evidence="6 7">
    <name type="scientific">Gongylonema pulchrum</name>
    <dbReference type="NCBI Taxonomy" id="637853"/>
    <lineage>
        <taxon>Eukaryota</taxon>
        <taxon>Metazoa</taxon>
        <taxon>Ecdysozoa</taxon>
        <taxon>Nematoda</taxon>
        <taxon>Chromadorea</taxon>
        <taxon>Rhabditida</taxon>
        <taxon>Spirurina</taxon>
        <taxon>Spiruromorpha</taxon>
        <taxon>Spiruroidea</taxon>
        <taxon>Gongylonematidae</taxon>
        <taxon>Gongylonema</taxon>
    </lineage>
</organism>
<evidence type="ECO:0000256" key="1">
    <source>
        <dbReference type="ARBA" id="ARBA00004123"/>
    </source>
</evidence>
<dbReference type="AlphaFoldDB" id="A0A3P6RYK2"/>
<sequence>MLFREPAERLSAIQWMLANKVSELVPEEERRRSKIASLEPCQDRELDETERDCHFPCFTRSTFACIYKVLFGTLNEIAKCTLSLRAVEKGTITQDQCFANWRKAASSFCLLSLLIRVKVRF</sequence>
<evidence type="ECO:0000313" key="6">
    <source>
        <dbReference type="EMBL" id="VDK49174.1"/>
    </source>
</evidence>